<reference evidence="2" key="1">
    <citation type="submission" date="2016-06" db="EMBL/GenBank/DDBJ databases">
        <title>Parallel loss of symbiosis genes in relatives of nitrogen-fixing non-legume Parasponia.</title>
        <authorList>
            <person name="Van Velzen R."/>
            <person name="Holmer R."/>
            <person name="Bu F."/>
            <person name="Rutten L."/>
            <person name="Van Zeijl A."/>
            <person name="Liu W."/>
            <person name="Santuari L."/>
            <person name="Cao Q."/>
            <person name="Sharma T."/>
            <person name="Shen D."/>
            <person name="Roswanjaya Y."/>
            <person name="Wardhani T."/>
            <person name="Kalhor M.S."/>
            <person name="Jansen J."/>
            <person name="Van den Hoogen J."/>
            <person name="Gungor B."/>
            <person name="Hartog M."/>
            <person name="Hontelez J."/>
            <person name="Verver J."/>
            <person name="Yang W.-C."/>
            <person name="Schijlen E."/>
            <person name="Repin R."/>
            <person name="Schilthuizen M."/>
            <person name="Schranz E."/>
            <person name="Heidstra R."/>
            <person name="Miyata K."/>
            <person name="Fedorova E."/>
            <person name="Kohlen W."/>
            <person name="Bisseling T."/>
            <person name="Smit S."/>
            <person name="Geurts R."/>
        </authorList>
    </citation>
    <scope>NUCLEOTIDE SEQUENCE [LARGE SCALE GENOMIC DNA]</scope>
    <source>
        <strain evidence="2">cv. RG33-2</strain>
    </source>
</reference>
<keyword evidence="2" id="KW-1185">Reference proteome</keyword>
<evidence type="ECO:0000313" key="1">
    <source>
        <dbReference type="EMBL" id="PON96592.1"/>
    </source>
</evidence>
<gene>
    <name evidence="1" type="ORF">TorRG33x02_075730</name>
</gene>
<sequence>MIIYRFSGLLSHTTPGPKTKDLSLSSYRAPSSPLGLSALGFSLSVSIACCHRSSQPLSVTTQQGLHPVFFLSTQETKDAAVDKASCVGLGFIIQNHLVVRCRIDIAQDDGLFPISLKLTV</sequence>
<name>A0A2P5FFP3_TREOI</name>
<evidence type="ECO:0000313" key="2">
    <source>
        <dbReference type="Proteomes" id="UP000237000"/>
    </source>
</evidence>
<dbReference type="InParanoid" id="A0A2P5FFP3"/>
<dbReference type="EMBL" id="JXTC01000037">
    <property type="protein sequence ID" value="PON96592.1"/>
    <property type="molecule type" value="Genomic_DNA"/>
</dbReference>
<accession>A0A2P5FFP3</accession>
<proteinExistence type="predicted"/>
<protein>
    <submittedName>
        <fullName evidence="1">Uncharacterized protein</fullName>
    </submittedName>
</protein>
<comment type="caution">
    <text evidence="1">The sequence shown here is derived from an EMBL/GenBank/DDBJ whole genome shotgun (WGS) entry which is preliminary data.</text>
</comment>
<organism evidence="1 2">
    <name type="scientific">Trema orientale</name>
    <name type="common">Charcoal tree</name>
    <name type="synonym">Celtis orientalis</name>
    <dbReference type="NCBI Taxonomy" id="63057"/>
    <lineage>
        <taxon>Eukaryota</taxon>
        <taxon>Viridiplantae</taxon>
        <taxon>Streptophyta</taxon>
        <taxon>Embryophyta</taxon>
        <taxon>Tracheophyta</taxon>
        <taxon>Spermatophyta</taxon>
        <taxon>Magnoliopsida</taxon>
        <taxon>eudicotyledons</taxon>
        <taxon>Gunneridae</taxon>
        <taxon>Pentapetalae</taxon>
        <taxon>rosids</taxon>
        <taxon>fabids</taxon>
        <taxon>Rosales</taxon>
        <taxon>Cannabaceae</taxon>
        <taxon>Trema</taxon>
    </lineage>
</organism>
<dbReference type="AlphaFoldDB" id="A0A2P5FFP3"/>
<dbReference type="Proteomes" id="UP000237000">
    <property type="component" value="Unassembled WGS sequence"/>
</dbReference>